<sequence length="56" mass="5713">MSLQVPAGEGTCARQAARFELAADEGLVDSPFAEIASLRHRPGAGGPGPPITLLGR</sequence>
<protein>
    <submittedName>
        <fullName evidence="1">Uncharacterized protein</fullName>
    </submittedName>
</protein>
<dbReference type="EMBL" id="BJXA01000018">
    <property type="protein sequence ID" value="GEM38741.1"/>
    <property type="molecule type" value="Genomic_DNA"/>
</dbReference>
<dbReference type="Proteomes" id="UP000321424">
    <property type="component" value="Unassembled WGS sequence"/>
</dbReference>
<evidence type="ECO:0000313" key="2">
    <source>
        <dbReference type="Proteomes" id="UP000321424"/>
    </source>
</evidence>
<organism evidence="1 2">
    <name type="scientific">Nocardia ninae NBRC 108245</name>
    <dbReference type="NCBI Taxonomy" id="1210091"/>
    <lineage>
        <taxon>Bacteria</taxon>
        <taxon>Bacillati</taxon>
        <taxon>Actinomycetota</taxon>
        <taxon>Actinomycetes</taxon>
        <taxon>Mycobacteriales</taxon>
        <taxon>Nocardiaceae</taxon>
        <taxon>Nocardia</taxon>
    </lineage>
</organism>
<accession>A0A511ME33</accession>
<name>A0A511ME33_9NOCA</name>
<dbReference type="AlphaFoldDB" id="A0A511ME33"/>
<proteinExistence type="predicted"/>
<evidence type="ECO:0000313" key="1">
    <source>
        <dbReference type="EMBL" id="GEM38741.1"/>
    </source>
</evidence>
<comment type="caution">
    <text evidence="1">The sequence shown here is derived from an EMBL/GenBank/DDBJ whole genome shotgun (WGS) entry which is preliminary data.</text>
</comment>
<keyword evidence="2" id="KW-1185">Reference proteome</keyword>
<reference evidence="1 2" key="1">
    <citation type="submission" date="2019-07" db="EMBL/GenBank/DDBJ databases">
        <title>Whole genome shotgun sequence of Nocardia ninae NBRC 108245.</title>
        <authorList>
            <person name="Hosoyama A."/>
            <person name="Uohara A."/>
            <person name="Ohji S."/>
            <person name="Ichikawa N."/>
        </authorList>
    </citation>
    <scope>NUCLEOTIDE SEQUENCE [LARGE SCALE GENOMIC DNA]</scope>
    <source>
        <strain evidence="1 2">NBRC 108245</strain>
    </source>
</reference>
<gene>
    <name evidence="1" type="ORF">NN4_32600</name>
</gene>